<protein>
    <submittedName>
        <fullName evidence="4">GNAT family N-acetyltransferase</fullName>
    </submittedName>
</protein>
<dbReference type="Gene3D" id="3.40.630.30">
    <property type="match status" value="1"/>
</dbReference>
<evidence type="ECO:0000256" key="1">
    <source>
        <dbReference type="ARBA" id="ARBA00022679"/>
    </source>
</evidence>
<evidence type="ECO:0000256" key="2">
    <source>
        <dbReference type="ARBA" id="ARBA00023315"/>
    </source>
</evidence>
<dbReference type="Pfam" id="PF00583">
    <property type="entry name" value="Acetyltransf_1"/>
    <property type="match status" value="1"/>
</dbReference>
<dbReference type="PROSITE" id="PS51186">
    <property type="entry name" value="GNAT"/>
    <property type="match status" value="1"/>
</dbReference>
<dbReference type="CDD" id="cd04301">
    <property type="entry name" value="NAT_SF"/>
    <property type="match status" value="1"/>
</dbReference>
<sequence length="172" mass="19683">MGTDGNDVITYYLEMTSAAELRPARPPAEPFAVRRAEAAFPALNRFFYTEVGRAYSWTTRLPWTEEQWRAWVERPGVQTWIGYVQGTPAGYFELEEQRENGTEQVELAYFGLLPPFVGRGVGGALLTEAIRRAWALGPQRVWVHTCTLDHPAALPNYQKRGFRIYDQKRNAE</sequence>
<dbReference type="PANTHER" id="PTHR43877">
    <property type="entry name" value="AMINOALKYLPHOSPHONATE N-ACETYLTRANSFERASE-RELATED-RELATED"/>
    <property type="match status" value="1"/>
</dbReference>
<organism evidence="4">
    <name type="scientific">Caldilineaceae bacterium SB0661_bin_32</name>
    <dbReference type="NCBI Taxonomy" id="2605255"/>
    <lineage>
        <taxon>Bacteria</taxon>
        <taxon>Bacillati</taxon>
        <taxon>Chloroflexota</taxon>
        <taxon>Caldilineae</taxon>
        <taxon>Caldilineales</taxon>
        <taxon>Caldilineaceae</taxon>
    </lineage>
</organism>
<dbReference type="SUPFAM" id="SSF55729">
    <property type="entry name" value="Acyl-CoA N-acyltransferases (Nat)"/>
    <property type="match status" value="1"/>
</dbReference>
<dbReference type="GO" id="GO:0016747">
    <property type="term" value="F:acyltransferase activity, transferring groups other than amino-acyl groups"/>
    <property type="evidence" value="ECO:0007669"/>
    <property type="project" value="InterPro"/>
</dbReference>
<evidence type="ECO:0000313" key="4">
    <source>
        <dbReference type="EMBL" id="MYC97360.1"/>
    </source>
</evidence>
<dbReference type="InterPro" id="IPR016181">
    <property type="entry name" value="Acyl_CoA_acyltransferase"/>
</dbReference>
<evidence type="ECO:0000259" key="3">
    <source>
        <dbReference type="PROSITE" id="PS51186"/>
    </source>
</evidence>
<name>A0A6B1DBC8_9CHLR</name>
<feature type="domain" description="N-acetyltransferase" evidence="3">
    <location>
        <begin position="19"/>
        <end position="172"/>
    </location>
</feature>
<dbReference type="EMBL" id="VXMH01000115">
    <property type="protein sequence ID" value="MYC97360.1"/>
    <property type="molecule type" value="Genomic_DNA"/>
</dbReference>
<dbReference type="AlphaFoldDB" id="A0A6B1DBC8"/>
<reference evidence="4" key="1">
    <citation type="submission" date="2019-09" db="EMBL/GenBank/DDBJ databases">
        <title>Characterisation of the sponge microbiome using genome-centric metagenomics.</title>
        <authorList>
            <person name="Engelberts J.P."/>
            <person name="Robbins S.J."/>
            <person name="De Goeij J.M."/>
            <person name="Aranda M."/>
            <person name="Bell S.C."/>
            <person name="Webster N.S."/>
        </authorList>
    </citation>
    <scope>NUCLEOTIDE SEQUENCE</scope>
    <source>
        <strain evidence="4">SB0661_bin_32</strain>
    </source>
</reference>
<dbReference type="InterPro" id="IPR000182">
    <property type="entry name" value="GNAT_dom"/>
</dbReference>
<proteinExistence type="predicted"/>
<dbReference type="InterPro" id="IPR050832">
    <property type="entry name" value="Bact_Acetyltransf"/>
</dbReference>
<comment type="caution">
    <text evidence="4">The sequence shown here is derived from an EMBL/GenBank/DDBJ whole genome shotgun (WGS) entry which is preliminary data.</text>
</comment>
<accession>A0A6B1DBC8</accession>
<keyword evidence="2" id="KW-0012">Acyltransferase</keyword>
<keyword evidence="1 4" id="KW-0808">Transferase</keyword>
<gene>
    <name evidence="4" type="ORF">F4X14_20595</name>
</gene>